<sequence>MVTIAPRRPPHGDVTKIPTPPLQAAGLFINFFFPALALVVVLLRFYTRQRMHQWGWDDFLIGCAMLCSILMAGPFYLYIKLNYFGWHMEDVPEFDPQPGMWWFYLAQIFYNPVLAFVKASVLVFLLRLGGQKPGVRWAIHALNLFNALQAIAIFLVAVLQCLPISANWDSEVRATATCVDNSFHVTISCITIFTDFLVLALPLWIFLGLKMPRASKIAVIGVFLLGIAVPIVGIVRLEQLIKLFYLPDPNGDPYYSIGVTLSAVEINIAIISASIPPLRALFRHWLPSVFGGSSAKYGSSKYGDMGHNGGYYNNASGKGHNATNNSMAMKNIRTSRIQHTECRSVSPNGSEEEIMTYNGIMKSTQVHVHFDRNNNRPMDSASQLSSDFDAIKDPRPAAI</sequence>
<feature type="compositionally biased region" description="Polar residues" evidence="6">
    <location>
        <begin position="375"/>
        <end position="386"/>
    </location>
</feature>
<dbReference type="Proteomes" id="UP000224634">
    <property type="component" value="Unassembled WGS sequence"/>
</dbReference>
<dbReference type="GO" id="GO:0016020">
    <property type="term" value="C:membrane"/>
    <property type="evidence" value="ECO:0007669"/>
    <property type="project" value="UniProtKB-SubCell"/>
</dbReference>
<feature type="transmembrane region" description="Helical" evidence="7">
    <location>
        <begin position="137"/>
        <end position="165"/>
    </location>
</feature>
<dbReference type="STRING" id="1447883.A0A2B7YL78"/>
<reference evidence="9 10" key="1">
    <citation type="submission" date="2017-10" db="EMBL/GenBank/DDBJ databases">
        <title>Comparative genomics in systemic dimorphic fungi from Ajellomycetaceae.</title>
        <authorList>
            <person name="Munoz J.F."/>
            <person name="Mcewen J.G."/>
            <person name="Clay O.K."/>
            <person name="Cuomo C.A."/>
        </authorList>
    </citation>
    <scope>NUCLEOTIDE SEQUENCE [LARGE SCALE GENOMIC DNA]</scope>
    <source>
        <strain evidence="9 10">UAMH7299</strain>
    </source>
</reference>
<feature type="region of interest" description="Disordered" evidence="6">
    <location>
        <begin position="372"/>
        <end position="399"/>
    </location>
</feature>
<feature type="domain" description="Rhodopsin" evidence="8">
    <location>
        <begin position="43"/>
        <end position="283"/>
    </location>
</feature>
<gene>
    <name evidence="9" type="ORF">AJ80_03045</name>
</gene>
<keyword evidence="10" id="KW-1185">Reference proteome</keyword>
<dbReference type="AlphaFoldDB" id="A0A2B7YL78"/>
<dbReference type="InterPro" id="IPR052337">
    <property type="entry name" value="SAT4-like"/>
</dbReference>
<comment type="similarity">
    <text evidence="5">Belongs to the SAT4 family.</text>
</comment>
<evidence type="ECO:0000256" key="3">
    <source>
        <dbReference type="ARBA" id="ARBA00022989"/>
    </source>
</evidence>
<evidence type="ECO:0000256" key="5">
    <source>
        <dbReference type="ARBA" id="ARBA00038359"/>
    </source>
</evidence>
<feature type="compositionally biased region" description="Basic and acidic residues" evidence="6">
    <location>
        <begin position="389"/>
        <end position="399"/>
    </location>
</feature>
<accession>A0A2B7YL78</accession>
<evidence type="ECO:0000259" key="8">
    <source>
        <dbReference type="Pfam" id="PF20684"/>
    </source>
</evidence>
<keyword evidence="2 7" id="KW-0812">Transmembrane</keyword>
<evidence type="ECO:0000256" key="7">
    <source>
        <dbReference type="SAM" id="Phobius"/>
    </source>
</evidence>
<evidence type="ECO:0000313" key="10">
    <source>
        <dbReference type="Proteomes" id="UP000224634"/>
    </source>
</evidence>
<feature type="transmembrane region" description="Helical" evidence="7">
    <location>
        <begin position="217"/>
        <end position="235"/>
    </location>
</feature>
<dbReference type="InterPro" id="IPR049326">
    <property type="entry name" value="Rhodopsin_dom_fungi"/>
</dbReference>
<feature type="transmembrane region" description="Helical" evidence="7">
    <location>
        <begin position="99"/>
        <end position="125"/>
    </location>
</feature>
<dbReference type="PANTHER" id="PTHR33048">
    <property type="entry name" value="PTH11-LIKE INTEGRAL MEMBRANE PROTEIN (AFU_ORTHOLOGUE AFUA_5G11245)"/>
    <property type="match status" value="1"/>
</dbReference>
<organism evidence="9 10">
    <name type="scientific">Polytolypa hystricis (strain UAMH7299)</name>
    <dbReference type="NCBI Taxonomy" id="1447883"/>
    <lineage>
        <taxon>Eukaryota</taxon>
        <taxon>Fungi</taxon>
        <taxon>Dikarya</taxon>
        <taxon>Ascomycota</taxon>
        <taxon>Pezizomycotina</taxon>
        <taxon>Eurotiomycetes</taxon>
        <taxon>Eurotiomycetidae</taxon>
        <taxon>Onygenales</taxon>
        <taxon>Onygenales incertae sedis</taxon>
        <taxon>Polytolypa</taxon>
    </lineage>
</organism>
<keyword evidence="4 7" id="KW-0472">Membrane</keyword>
<dbReference type="Pfam" id="PF20684">
    <property type="entry name" value="Fung_rhodopsin"/>
    <property type="match status" value="1"/>
</dbReference>
<feature type="transmembrane region" description="Helical" evidence="7">
    <location>
        <begin position="27"/>
        <end position="47"/>
    </location>
</feature>
<comment type="caution">
    <text evidence="9">The sequence shown here is derived from an EMBL/GenBank/DDBJ whole genome shotgun (WGS) entry which is preliminary data.</text>
</comment>
<dbReference type="OrthoDB" id="5329176at2759"/>
<evidence type="ECO:0000256" key="2">
    <source>
        <dbReference type="ARBA" id="ARBA00022692"/>
    </source>
</evidence>
<name>A0A2B7YL78_POLH7</name>
<keyword evidence="3 7" id="KW-1133">Transmembrane helix</keyword>
<protein>
    <recommendedName>
        <fullName evidence="8">Rhodopsin domain-containing protein</fullName>
    </recommendedName>
</protein>
<comment type="subcellular location">
    <subcellularLocation>
        <location evidence="1">Membrane</location>
        <topology evidence="1">Multi-pass membrane protein</topology>
    </subcellularLocation>
</comment>
<evidence type="ECO:0000256" key="6">
    <source>
        <dbReference type="SAM" id="MobiDB-lite"/>
    </source>
</evidence>
<evidence type="ECO:0000256" key="1">
    <source>
        <dbReference type="ARBA" id="ARBA00004141"/>
    </source>
</evidence>
<proteinExistence type="inferred from homology"/>
<evidence type="ECO:0000256" key="4">
    <source>
        <dbReference type="ARBA" id="ARBA00023136"/>
    </source>
</evidence>
<dbReference type="EMBL" id="PDNA01000032">
    <property type="protein sequence ID" value="PGH21612.1"/>
    <property type="molecule type" value="Genomic_DNA"/>
</dbReference>
<dbReference type="PANTHER" id="PTHR33048:SF55">
    <property type="entry name" value="INTEGRAL MEMBRANE PROTEIN"/>
    <property type="match status" value="1"/>
</dbReference>
<evidence type="ECO:0000313" key="9">
    <source>
        <dbReference type="EMBL" id="PGH21612.1"/>
    </source>
</evidence>
<feature type="transmembrane region" description="Helical" evidence="7">
    <location>
        <begin position="185"/>
        <end position="205"/>
    </location>
</feature>
<feature type="transmembrane region" description="Helical" evidence="7">
    <location>
        <begin position="59"/>
        <end position="79"/>
    </location>
</feature>